<dbReference type="AlphaFoldDB" id="A0A017RY62"/>
<dbReference type="STRING" id="1403537.Q428_01590"/>
<dbReference type="RefSeq" id="WP_278244852.1">
    <property type="nucleotide sequence ID" value="NZ_AZQP01000003.1"/>
</dbReference>
<reference evidence="1 2" key="1">
    <citation type="journal article" date="2014" name="Genome Announc.">
        <title>Draft Genome Sequence of Fervidicella metallireducens Strain AeBT, an Iron-Reducing Thermoanaerobe from the Great Artesian Basin.</title>
        <authorList>
            <person name="Patel B.K."/>
        </authorList>
    </citation>
    <scope>NUCLEOTIDE SEQUENCE [LARGE SCALE GENOMIC DNA]</scope>
    <source>
        <strain evidence="1 2">AeB</strain>
    </source>
</reference>
<evidence type="ECO:0000313" key="2">
    <source>
        <dbReference type="Proteomes" id="UP000019681"/>
    </source>
</evidence>
<gene>
    <name evidence="1" type="ORF">Q428_01590</name>
</gene>
<keyword evidence="2" id="KW-1185">Reference proteome</keyword>
<name>A0A017RY62_9CLOT</name>
<organism evidence="1 2">
    <name type="scientific">Fervidicella metallireducens AeB</name>
    <dbReference type="NCBI Taxonomy" id="1403537"/>
    <lineage>
        <taxon>Bacteria</taxon>
        <taxon>Bacillati</taxon>
        <taxon>Bacillota</taxon>
        <taxon>Clostridia</taxon>
        <taxon>Eubacteriales</taxon>
        <taxon>Clostridiaceae</taxon>
        <taxon>Fervidicella</taxon>
    </lineage>
</organism>
<proteinExistence type="predicted"/>
<dbReference type="EMBL" id="AZQP01000003">
    <property type="protein sequence ID" value="EYE89582.1"/>
    <property type="molecule type" value="Genomic_DNA"/>
</dbReference>
<dbReference type="Proteomes" id="UP000019681">
    <property type="component" value="Unassembled WGS sequence"/>
</dbReference>
<comment type="caution">
    <text evidence="1">The sequence shown here is derived from an EMBL/GenBank/DDBJ whole genome shotgun (WGS) entry which is preliminary data.</text>
</comment>
<accession>A0A017RY62</accession>
<sequence>MKNIGSVVGLYPTAVTIKELEDENLGFAGETVEEMKRKMEK</sequence>
<protein>
    <submittedName>
        <fullName evidence="1">Uncharacterized protein</fullName>
    </submittedName>
</protein>
<evidence type="ECO:0000313" key="1">
    <source>
        <dbReference type="EMBL" id="EYE89582.1"/>
    </source>
</evidence>